<gene>
    <name evidence="1" type="ORF">AIY28_09535</name>
</gene>
<feature type="non-terminal residue" evidence="1">
    <location>
        <position position="94"/>
    </location>
</feature>
<accession>A0A5U5ND57</accession>
<keyword evidence="1" id="KW-0456">Lyase</keyword>
<name>A0A5U5ND57_SALER</name>
<organism evidence="1">
    <name type="scientific">Salmonella enterica</name>
    <name type="common">Salmonella choleraesuis</name>
    <dbReference type="NCBI Taxonomy" id="28901"/>
    <lineage>
        <taxon>Bacteria</taxon>
        <taxon>Pseudomonadati</taxon>
        <taxon>Pseudomonadota</taxon>
        <taxon>Gammaproteobacteria</taxon>
        <taxon>Enterobacterales</taxon>
        <taxon>Enterobacteriaceae</taxon>
        <taxon>Salmonella</taxon>
    </lineage>
</organism>
<dbReference type="InterPro" id="IPR036409">
    <property type="entry name" value="Aldolase_II/adducin_N_sf"/>
</dbReference>
<dbReference type="AlphaFoldDB" id="A0A5U5ND57"/>
<reference evidence="1" key="1">
    <citation type="submission" date="2018-07" db="EMBL/GenBank/DDBJ databases">
        <authorList>
            <consortium name="GenomeTrakr network: Whole genome sequencing for foodborne pathogen traceback"/>
        </authorList>
    </citation>
    <scope>NUCLEOTIDE SEQUENCE</scope>
    <source>
        <strain evidence="1">CFSAN036006</strain>
    </source>
</reference>
<dbReference type="Gene3D" id="3.40.225.10">
    <property type="entry name" value="Class II aldolase/adducin N-terminal domain"/>
    <property type="match status" value="1"/>
</dbReference>
<dbReference type="GO" id="GO:0008994">
    <property type="term" value="F:rhamnulose-1-phosphate aldolase activity"/>
    <property type="evidence" value="ECO:0007669"/>
    <property type="project" value="UniProtKB-EC"/>
</dbReference>
<protein>
    <submittedName>
        <fullName evidence="1">Rhamnulose-1-phosphate aldolase</fullName>
        <ecNumber evidence="1">4.1.2.19</ecNumber>
    </submittedName>
</protein>
<comment type="caution">
    <text evidence="1">The sequence shown here is derived from an EMBL/GenBank/DDBJ whole genome shotgun (WGS) entry which is preliminary data.</text>
</comment>
<dbReference type="EMBL" id="AAGPJC010000024">
    <property type="protein sequence ID" value="EBQ5496065.1"/>
    <property type="molecule type" value="Genomic_DNA"/>
</dbReference>
<proteinExistence type="predicted"/>
<dbReference type="SUPFAM" id="SSF53639">
    <property type="entry name" value="AraD/HMP-PK domain-like"/>
    <property type="match status" value="1"/>
</dbReference>
<sequence>MQNITDSWFVQGMIKATSDAWLKGWDERNGGNLTLRLDETDIAPFAANFHEKPRYITLSQPMPLLANTPFIVTGSGKFFRNVQLDPAANLGVVK</sequence>
<evidence type="ECO:0000313" key="1">
    <source>
        <dbReference type="EMBL" id="EBQ5496065.1"/>
    </source>
</evidence>
<dbReference type="EC" id="4.1.2.19" evidence="1"/>